<dbReference type="PROSITE" id="PS00383">
    <property type="entry name" value="TYR_PHOSPHATASE_1"/>
    <property type="match status" value="1"/>
</dbReference>
<dbReference type="PROSITE" id="PS50056">
    <property type="entry name" value="TYR_PHOSPHATASE_2"/>
    <property type="match status" value="1"/>
</dbReference>
<feature type="domain" description="Tyrosine specific protein phosphatases" evidence="3">
    <location>
        <begin position="76"/>
        <end position="144"/>
    </location>
</feature>
<protein>
    <submittedName>
        <fullName evidence="4">Protein phosphatase</fullName>
    </submittedName>
</protein>
<feature type="domain" description="Tyrosine-protein phosphatase" evidence="2">
    <location>
        <begin position="12"/>
        <end position="152"/>
    </location>
</feature>
<dbReference type="InterPro" id="IPR020422">
    <property type="entry name" value="TYR_PHOSPHATASE_DUAL_dom"/>
</dbReference>
<name>A0A1U7HNR7_9CYAN</name>
<accession>A0A1U7HNR7</accession>
<dbReference type="InterPro" id="IPR016130">
    <property type="entry name" value="Tyr_Pase_AS"/>
</dbReference>
<comment type="caution">
    <text evidence="4">The sequence shown here is derived from an EMBL/GenBank/DDBJ whole genome shotgun (WGS) entry which is preliminary data.</text>
</comment>
<dbReference type="GO" id="GO:0016787">
    <property type="term" value="F:hydrolase activity"/>
    <property type="evidence" value="ECO:0007669"/>
    <property type="project" value="UniProtKB-KW"/>
</dbReference>
<dbReference type="PROSITE" id="PS50054">
    <property type="entry name" value="TYR_PHOSPHATASE_DUAL"/>
    <property type="match status" value="1"/>
</dbReference>
<dbReference type="FunFam" id="3.90.190.10:FF:000157">
    <property type="entry name" value="Protein-tyrosine phosphatase"/>
    <property type="match status" value="1"/>
</dbReference>
<dbReference type="STRING" id="1921803.NIES593_05165"/>
<gene>
    <name evidence="4" type="ORF">NIES593_05165</name>
</gene>
<dbReference type="EMBL" id="MRCB01000004">
    <property type="protein sequence ID" value="OKH25155.1"/>
    <property type="molecule type" value="Genomic_DNA"/>
</dbReference>
<dbReference type="Gene3D" id="3.90.190.10">
    <property type="entry name" value="Protein tyrosine phosphatase superfamily"/>
    <property type="match status" value="1"/>
</dbReference>
<dbReference type="RefSeq" id="WP_073598567.1">
    <property type="nucleotide sequence ID" value="NZ_MRCB01000004.1"/>
</dbReference>
<proteinExistence type="predicted"/>
<sequence length="152" mass="16797">MDRQAIEPIRENLWWVIEGKLAGVRKPTAEEISELHEAGIGAIVSVMDDPSNLDLYQQAAMPHLWLPTKGGTAPTTEQVQQLKHFVETQNQLGHAVAVHCTSGRRRTGTMLASYLILSGYSYDKAMQTILDANPDVELRSAQIAFLKELAGE</sequence>
<dbReference type="InterPro" id="IPR029021">
    <property type="entry name" value="Prot-tyrosine_phosphatase-like"/>
</dbReference>
<dbReference type="OrthoDB" id="9806482at2"/>
<keyword evidence="1" id="KW-0378">Hydrolase</keyword>
<keyword evidence="5" id="KW-1185">Reference proteome</keyword>
<evidence type="ECO:0000259" key="2">
    <source>
        <dbReference type="PROSITE" id="PS50054"/>
    </source>
</evidence>
<dbReference type="PANTHER" id="PTHR46274">
    <property type="entry name" value="PHOSPHATIDYLINOSITOL PHOSPHATASE"/>
    <property type="match status" value="1"/>
</dbReference>
<reference evidence="4 5" key="1">
    <citation type="submission" date="2016-11" db="EMBL/GenBank/DDBJ databases">
        <title>Draft Genome Sequences of Nine Cyanobacterial Strains from Diverse Habitats.</title>
        <authorList>
            <person name="Zhu T."/>
            <person name="Hou S."/>
            <person name="Lu X."/>
            <person name="Hess W.R."/>
        </authorList>
    </citation>
    <scope>NUCLEOTIDE SEQUENCE [LARGE SCALE GENOMIC DNA]</scope>
    <source>
        <strain evidence="4 5">NIES-593</strain>
    </source>
</reference>
<evidence type="ECO:0000313" key="5">
    <source>
        <dbReference type="Proteomes" id="UP000186868"/>
    </source>
</evidence>
<dbReference type="InterPro" id="IPR000387">
    <property type="entry name" value="Tyr_Pase_dom"/>
</dbReference>
<dbReference type="PANTHER" id="PTHR46274:SF6">
    <property type="entry name" value="TYR_PHOSPHATASE_2 DOMAIN-CONTAINING PROTEIN"/>
    <property type="match status" value="1"/>
</dbReference>
<dbReference type="SUPFAM" id="SSF52799">
    <property type="entry name" value="(Phosphotyrosine protein) phosphatases II"/>
    <property type="match status" value="1"/>
</dbReference>
<dbReference type="AlphaFoldDB" id="A0A1U7HNR7"/>
<dbReference type="Proteomes" id="UP000186868">
    <property type="component" value="Unassembled WGS sequence"/>
</dbReference>
<organism evidence="4 5">
    <name type="scientific">Hydrococcus rivularis NIES-593</name>
    <dbReference type="NCBI Taxonomy" id="1921803"/>
    <lineage>
        <taxon>Bacteria</taxon>
        <taxon>Bacillati</taxon>
        <taxon>Cyanobacteriota</taxon>
        <taxon>Cyanophyceae</taxon>
        <taxon>Pleurocapsales</taxon>
        <taxon>Hydrococcaceae</taxon>
        <taxon>Hydrococcus</taxon>
    </lineage>
</organism>
<evidence type="ECO:0000259" key="3">
    <source>
        <dbReference type="PROSITE" id="PS50056"/>
    </source>
</evidence>
<evidence type="ECO:0000256" key="1">
    <source>
        <dbReference type="ARBA" id="ARBA00022801"/>
    </source>
</evidence>
<dbReference type="Pfam" id="PF22785">
    <property type="entry name" value="Tc-R-P"/>
    <property type="match status" value="1"/>
</dbReference>
<evidence type="ECO:0000313" key="4">
    <source>
        <dbReference type="EMBL" id="OKH25155.1"/>
    </source>
</evidence>